<dbReference type="PRINTS" id="PR00819">
    <property type="entry name" value="CBXCFQXSUPER"/>
</dbReference>
<comment type="caution">
    <text evidence="5">The sequence shown here is derived from an EMBL/GenBank/DDBJ whole genome shotgun (WGS) entry which is preliminary data.</text>
</comment>
<dbReference type="Proteomes" id="UP001491552">
    <property type="component" value="Unassembled WGS sequence"/>
</dbReference>
<dbReference type="SUPFAM" id="SSF52540">
    <property type="entry name" value="P-loop containing nucleoside triphosphate hydrolases"/>
    <property type="match status" value="1"/>
</dbReference>
<dbReference type="Gene3D" id="1.10.8.60">
    <property type="match status" value="1"/>
</dbReference>
<dbReference type="PANTHER" id="PTHR43392">
    <property type="entry name" value="AAA-TYPE ATPASE FAMILY PROTEIN / ANKYRIN REPEAT FAMILY PROTEIN"/>
    <property type="match status" value="1"/>
</dbReference>
<keyword evidence="6" id="KW-1185">Reference proteome</keyword>
<dbReference type="InterPro" id="IPR003593">
    <property type="entry name" value="AAA+_ATPase"/>
</dbReference>
<comment type="similarity">
    <text evidence="1">Belongs to the CbxX/CfxQ family.</text>
</comment>
<accession>A0ABV1G7Z0</accession>
<evidence type="ECO:0000313" key="5">
    <source>
        <dbReference type="EMBL" id="MEQ2511520.1"/>
    </source>
</evidence>
<proteinExistence type="inferred from homology"/>
<dbReference type="Gene3D" id="3.40.50.300">
    <property type="entry name" value="P-loop containing nucleotide triphosphate hydrolases"/>
    <property type="match status" value="1"/>
</dbReference>
<dbReference type="RefSeq" id="WP_349136238.1">
    <property type="nucleotide sequence ID" value="NZ_JBBMFF010000237.1"/>
</dbReference>
<evidence type="ECO:0000313" key="6">
    <source>
        <dbReference type="Proteomes" id="UP001491552"/>
    </source>
</evidence>
<dbReference type="Pfam" id="PF00004">
    <property type="entry name" value="AAA"/>
    <property type="match status" value="1"/>
</dbReference>
<evidence type="ECO:0000256" key="3">
    <source>
        <dbReference type="ARBA" id="ARBA00022840"/>
    </source>
</evidence>
<dbReference type="InterPro" id="IPR041627">
    <property type="entry name" value="AAA_lid_6"/>
</dbReference>
<dbReference type="SMART" id="SM00382">
    <property type="entry name" value="AAA"/>
    <property type="match status" value="1"/>
</dbReference>
<dbReference type="PANTHER" id="PTHR43392:SF2">
    <property type="entry name" value="AAA-TYPE ATPASE FAMILY PROTEIN _ ANKYRIN REPEAT FAMILY PROTEIN"/>
    <property type="match status" value="1"/>
</dbReference>
<evidence type="ECO:0000259" key="4">
    <source>
        <dbReference type="SMART" id="SM00382"/>
    </source>
</evidence>
<name>A0ABV1G7Z0_9FIRM</name>
<dbReference type="InterPro" id="IPR000641">
    <property type="entry name" value="CbxX/CfxQ"/>
</dbReference>
<dbReference type="InterPro" id="IPR050773">
    <property type="entry name" value="CbxX/CfxQ_RuBisCO_ESX"/>
</dbReference>
<feature type="domain" description="AAA+ ATPase" evidence="4">
    <location>
        <begin position="434"/>
        <end position="568"/>
    </location>
</feature>
<dbReference type="InterPro" id="IPR003959">
    <property type="entry name" value="ATPase_AAA_core"/>
</dbReference>
<keyword evidence="3" id="KW-0067">ATP-binding</keyword>
<gene>
    <name evidence="5" type="ORF">WMO66_09730</name>
</gene>
<organism evidence="5 6">
    <name type="scientific">Faecousia intestinalis</name>
    <dbReference type="NCBI Taxonomy" id="3133167"/>
    <lineage>
        <taxon>Bacteria</taxon>
        <taxon>Bacillati</taxon>
        <taxon>Bacillota</taxon>
        <taxon>Clostridia</taxon>
        <taxon>Eubacteriales</taxon>
        <taxon>Oscillospiraceae</taxon>
        <taxon>Faecousia</taxon>
    </lineage>
</organism>
<keyword evidence="2" id="KW-0547">Nucleotide-binding</keyword>
<evidence type="ECO:0000256" key="2">
    <source>
        <dbReference type="ARBA" id="ARBA00022741"/>
    </source>
</evidence>
<dbReference type="InterPro" id="IPR027417">
    <property type="entry name" value="P-loop_NTPase"/>
</dbReference>
<protein>
    <submittedName>
        <fullName evidence="5">AAA family ATPase</fullName>
    </submittedName>
</protein>
<reference evidence="5 6" key="1">
    <citation type="submission" date="2024-03" db="EMBL/GenBank/DDBJ databases">
        <title>Human intestinal bacterial collection.</title>
        <authorList>
            <person name="Pauvert C."/>
            <person name="Hitch T.C.A."/>
            <person name="Clavel T."/>
        </authorList>
    </citation>
    <scope>NUCLEOTIDE SEQUENCE [LARGE SCALE GENOMIC DNA]</scope>
    <source>
        <strain evidence="5 6">CLA-AA-H192</strain>
    </source>
</reference>
<evidence type="ECO:0000256" key="1">
    <source>
        <dbReference type="ARBA" id="ARBA00010378"/>
    </source>
</evidence>
<dbReference type="EMBL" id="JBBMFF010000237">
    <property type="protein sequence ID" value="MEQ2511520.1"/>
    <property type="molecule type" value="Genomic_DNA"/>
</dbReference>
<dbReference type="Pfam" id="PF17866">
    <property type="entry name" value="AAA_lid_6"/>
    <property type="match status" value="1"/>
</dbReference>
<sequence length="672" mass="76649">MQFYKFEGITDAEKWSEENDSRRIMREKVRKISMKTNDFNQLQQHRAYLFVNNASESTVTVGAIVKNCSNIIDLISEYLRTIEIELKETCLDEITFSSLRNMISCASRNDYIRDDDEVLEQFDLDKLDGRYSRGITYGERILDACDKESIYEDAGRFLAKDTFIPELNRIYAGGAKQNAIGHPVHYMIQTDDRETRKGMCRILLQALYANNRLHSKRYCFLDFSPGESFSCMIYDCLYKSAVGGAVVVRYLANDDTEDDYADCGRDTIEILCEVMKKYRHQVLTVFCLPRECTASKDIFYENLGNTSIVELKEQFVSGECAKAFLKGLAKDRKIRTDKKLFERLEDEKGYLAPDLHNIFDDWYNNKLKTVVYPQYRDVATAKREVIKAAPKGSAYDELSRMIGLDEAKKMINQALNYHKAQKLFAEKGMKNDHPSMHMIFTGNPGTAKTTVARLFARIMKENNLLSKGNLIEVGRGDLVGKYVGWTAPTIQKKFKEAQGSVLFIDEAYSLVDDRDGSFGDEAINTIVQEMENHRNDVVVIFAGYPDKMESFLQKNPGLRSRIAYHVPFSDYDTESLCEIAKLIAKQKGLKFTKEAFEKLYGLFDTARTESDFGNGRYVRNVIEKAKMAQATRLLTMDFDSVGSEDITTIASGDIELPKASTKPKTKQIGFCA</sequence>